<keyword evidence="3" id="KW-1185">Reference proteome</keyword>
<name>A0AAN9AUT9_9CAEN</name>
<evidence type="ECO:0000313" key="2">
    <source>
        <dbReference type="EMBL" id="KAK7092950.1"/>
    </source>
</evidence>
<gene>
    <name evidence="2" type="ORF">V1264_008621</name>
</gene>
<comment type="caution">
    <text evidence="2">The sequence shown here is derived from an EMBL/GenBank/DDBJ whole genome shotgun (WGS) entry which is preliminary data.</text>
</comment>
<evidence type="ECO:0000313" key="3">
    <source>
        <dbReference type="Proteomes" id="UP001374579"/>
    </source>
</evidence>
<protein>
    <submittedName>
        <fullName evidence="2">Uncharacterized protein</fullName>
    </submittedName>
</protein>
<dbReference type="AlphaFoldDB" id="A0AAN9AUT9"/>
<sequence>MIGYFVMALLTVAHAQYLEECPPENIEVANFRQLTRDFPPISVPNVVRLEKDRSYAVPELQGYLAGINFASQLHLPDGYVTDPFVERACDKPDYNCTDLSIELRYVKYQNGICWVVWPESFFNYTRCTCCTCALKDKCPTVGRCVETDYVTVKVVAYCSHIMYSDRYQKLAIRIPTSCQCSASCPVPQQYFYAKQKVFQKSH</sequence>
<feature type="signal peptide" evidence="1">
    <location>
        <begin position="1"/>
        <end position="15"/>
    </location>
</feature>
<keyword evidence="1" id="KW-0732">Signal</keyword>
<dbReference type="Proteomes" id="UP001374579">
    <property type="component" value="Unassembled WGS sequence"/>
</dbReference>
<evidence type="ECO:0000256" key="1">
    <source>
        <dbReference type="SAM" id="SignalP"/>
    </source>
</evidence>
<reference evidence="2 3" key="1">
    <citation type="submission" date="2024-02" db="EMBL/GenBank/DDBJ databases">
        <title>Chromosome-scale genome assembly of the rough periwinkle Littorina saxatilis.</title>
        <authorList>
            <person name="De Jode A."/>
            <person name="Faria R."/>
            <person name="Formenti G."/>
            <person name="Sims Y."/>
            <person name="Smith T.P."/>
            <person name="Tracey A."/>
            <person name="Wood J.M.D."/>
            <person name="Zagrodzka Z.B."/>
            <person name="Johannesson K."/>
            <person name="Butlin R.K."/>
            <person name="Leder E.H."/>
        </authorList>
    </citation>
    <scope>NUCLEOTIDE SEQUENCE [LARGE SCALE GENOMIC DNA]</scope>
    <source>
        <strain evidence="2">Snail1</strain>
        <tissue evidence="2">Muscle</tissue>
    </source>
</reference>
<feature type="chain" id="PRO_5043045599" evidence="1">
    <location>
        <begin position="16"/>
        <end position="202"/>
    </location>
</feature>
<proteinExistence type="predicted"/>
<dbReference type="EMBL" id="JBAMIC010000021">
    <property type="protein sequence ID" value="KAK7092950.1"/>
    <property type="molecule type" value="Genomic_DNA"/>
</dbReference>
<accession>A0AAN9AUT9</accession>
<organism evidence="2 3">
    <name type="scientific">Littorina saxatilis</name>
    <dbReference type="NCBI Taxonomy" id="31220"/>
    <lineage>
        <taxon>Eukaryota</taxon>
        <taxon>Metazoa</taxon>
        <taxon>Spiralia</taxon>
        <taxon>Lophotrochozoa</taxon>
        <taxon>Mollusca</taxon>
        <taxon>Gastropoda</taxon>
        <taxon>Caenogastropoda</taxon>
        <taxon>Littorinimorpha</taxon>
        <taxon>Littorinoidea</taxon>
        <taxon>Littorinidae</taxon>
        <taxon>Littorina</taxon>
    </lineage>
</organism>